<sequence length="229" mass="25687">MDNTNYTIKSMPRDERPQEKLLKYGANYLSDSELIAVIIRTGNKDENAVMLAQKILKKEGKGLRNIAESTQEILRSYKGINDVKSAQLLAVAELSKRISTLKIDKIKISSPGDAAVVMMEEMRYYKKEYFKIILLDTKNNIKKVSQISVGSLNSSIVHPREVFYEAVANSCSSIILVHNHPSGETEPSHEDIVLTNRLDECGKILGIKVLDHIIIGDGVFYSFKEEGLI</sequence>
<dbReference type="PROSITE" id="PS01302">
    <property type="entry name" value="UPF0758"/>
    <property type="match status" value="1"/>
</dbReference>
<gene>
    <name evidence="9" type="ORF">LY60_02183</name>
</gene>
<dbReference type="InterPro" id="IPR001405">
    <property type="entry name" value="UPF0758"/>
</dbReference>
<dbReference type="OrthoDB" id="9804482at2"/>
<name>A0A562JAC1_9FIRM</name>
<dbReference type="InterPro" id="IPR046778">
    <property type="entry name" value="UPF0758_N"/>
</dbReference>
<evidence type="ECO:0000256" key="5">
    <source>
        <dbReference type="ARBA" id="ARBA00022833"/>
    </source>
</evidence>
<dbReference type="InterPro" id="IPR025657">
    <property type="entry name" value="RadC_JAB"/>
</dbReference>
<dbReference type="RefSeq" id="WP_145083253.1">
    <property type="nucleotide sequence ID" value="NZ_VLKH01000005.1"/>
</dbReference>
<dbReference type="AlphaFoldDB" id="A0A562JAC1"/>
<dbReference type="NCBIfam" id="TIGR00608">
    <property type="entry name" value="radc"/>
    <property type="match status" value="1"/>
</dbReference>
<dbReference type="PANTHER" id="PTHR30471">
    <property type="entry name" value="DNA REPAIR PROTEIN RADC"/>
    <property type="match status" value="1"/>
</dbReference>
<evidence type="ECO:0000256" key="2">
    <source>
        <dbReference type="ARBA" id="ARBA00022670"/>
    </source>
</evidence>
<dbReference type="InterPro" id="IPR037518">
    <property type="entry name" value="MPN"/>
</dbReference>
<evidence type="ECO:0000256" key="3">
    <source>
        <dbReference type="ARBA" id="ARBA00022723"/>
    </source>
</evidence>
<dbReference type="GO" id="GO:0006508">
    <property type="term" value="P:proteolysis"/>
    <property type="evidence" value="ECO:0007669"/>
    <property type="project" value="UniProtKB-KW"/>
</dbReference>
<dbReference type="Pfam" id="PF04002">
    <property type="entry name" value="RadC"/>
    <property type="match status" value="1"/>
</dbReference>
<keyword evidence="4" id="KW-0378">Hydrolase</keyword>
<dbReference type="CDD" id="cd08071">
    <property type="entry name" value="MPN_DUF2466"/>
    <property type="match status" value="1"/>
</dbReference>
<keyword evidence="3" id="KW-0479">Metal-binding</keyword>
<comment type="caution">
    <text evidence="9">The sequence shown here is derived from an EMBL/GenBank/DDBJ whole genome shotgun (WGS) entry which is preliminary data.</text>
</comment>
<dbReference type="NCBIfam" id="NF000642">
    <property type="entry name" value="PRK00024.1"/>
    <property type="match status" value="1"/>
</dbReference>
<evidence type="ECO:0000256" key="7">
    <source>
        <dbReference type="RuleBase" id="RU003797"/>
    </source>
</evidence>
<keyword evidence="10" id="KW-1185">Reference proteome</keyword>
<organism evidence="9 10">
    <name type="scientific">Sedimentibacter saalensis</name>
    <dbReference type="NCBI Taxonomy" id="130788"/>
    <lineage>
        <taxon>Bacteria</taxon>
        <taxon>Bacillati</taxon>
        <taxon>Bacillota</taxon>
        <taxon>Tissierellia</taxon>
        <taxon>Sedimentibacter</taxon>
    </lineage>
</organism>
<keyword evidence="6" id="KW-0482">Metalloprotease</keyword>
<evidence type="ECO:0000256" key="1">
    <source>
        <dbReference type="ARBA" id="ARBA00010243"/>
    </source>
</evidence>
<evidence type="ECO:0000313" key="10">
    <source>
        <dbReference type="Proteomes" id="UP000315343"/>
    </source>
</evidence>
<dbReference type="PROSITE" id="PS50249">
    <property type="entry name" value="MPN"/>
    <property type="match status" value="1"/>
</dbReference>
<dbReference type="InterPro" id="IPR020891">
    <property type="entry name" value="UPF0758_CS"/>
</dbReference>
<dbReference type="Proteomes" id="UP000315343">
    <property type="component" value="Unassembled WGS sequence"/>
</dbReference>
<evidence type="ECO:0000256" key="6">
    <source>
        <dbReference type="ARBA" id="ARBA00023049"/>
    </source>
</evidence>
<dbReference type="Pfam" id="PF20582">
    <property type="entry name" value="UPF0758_N"/>
    <property type="match status" value="1"/>
</dbReference>
<keyword evidence="5" id="KW-0862">Zinc</keyword>
<protein>
    <submittedName>
        <fullName evidence="9">DNA replication and repair protein RadC</fullName>
    </submittedName>
</protein>
<feature type="domain" description="MPN" evidence="8">
    <location>
        <begin position="107"/>
        <end position="229"/>
    </location>
</feature>
<proteinExistence type="inferred from homology"/>
<evidence type="ECO:0000313" key="9">
    <source>
        <dbReference type="EMBL" id="TWH79864.1"/>
    </source>
</evidence>
<dbReference type="GO" id="GO:0008237">
    <property type="term" value="F:metallopeptidase activity"/>
    <property type="evidence" value="ECO:0007669"/>
    <property type="project" value="UniProtKB-KW"/>
</dbReference>
<dbReference type="PANTHER" id="PTHR30471:SF3">
    <property type="entry name" value="UPF0758 PROTEIN YEES-RELATED"/>
    <property type="match status" value="1"/>
</dbReference>
<dbReference type="EMBL" id="VLKH01000005">
    <property type="protein sequence ID" value="TWH79864.1"/>
    <property type="molecule type" value="Genomic_DNA"/>
</dbReference>
<reference evidence="9 10" key="1">
    <citation type="submission" date="2019-07" db="EMBL/GenBank/DDBJ databases">
        <title>Genomic Encyclopedia of Type Strains, Phase I: the one thousand microbial genomes (KMG-I) project.</title>
        <authorList>
            <person name="Kyrpides N."/>
        </authorList>
    </citation>
    <scope>NUCLEOTIDE SEQUENCE [LARGE SCALE GENOMIC DNA]</scope>
    <source>
        <strain evidence="9 10">DSM 13558</strain>
    </source>
</reference>
<keyword evidence="2" id="KW-0645">Protease</keyword>
<evidence type="ECO:0000256" key="4">
    <source>
        <dbReference type="ARBA" id="ARBA00022801"/>
    </source>
</evidence>
<comment type="similarity">
    <text evidence="1 7">Belongs to the UPF0758 family.</text>
</comment>
<evidence type="ECO:0000259" key="8">
    <source>
        <dbReference type="PROSITE" id="PS50249"/>
    </source>
</evidence>
<dbReference type="GO" id="GO:0046872">
    <property type="term" value="F:metal ion binding"/>
    <property type="evidence" value="ECO:0007669"/>
    <property type="project" value="UniProtKB-KW"/>
</dbReference>
<dbReference type="Gene3D" id="3.40.140.10">
    <property type="entry name" value="Cytidine Deaminase, domain 2"/>
    <property type="match status" value="1"/>
</dbReference>
<accession>A0A562JAC1</accession>